<keyword evidence="1" id="KW-0732">Signal</keyword>
<evidence type="ECO:0000313" key="2">
    <source>
        <dbReference type="EMBL" id="PIK41605.1"/>
    </source>
</evidence>
<reference evidence="2 3" key="1">
    <citation type="journal article" date="2017" name="PLoS Biol.">
        <title>The sea cucumber genome provides insights into morphological evolution and visceral regeneration.</title>
        <authorList>
            <person name="Zhang X."/>
            <person name="Sun L."/>
            <person name="Yuan J."/>
            <person name="Sun Y."/>
            <person name="Gao Y."/>
            <person name="Zhang L."/>
            <person name="Li S."/>
            <person name="Dai H."/>
            <person name="Hamel J.F."/>
            <person name="Liu C."/>
            <person name="Yu Y."/>
            <person name="Liu S."/>
            <person name="Lin W."/>
            <person name="Guo K."/>
            <person name="Jin S."/>
            <person name="Xu P."/>
            <person name="Storey K.B."/>
            <person name="Huan P."/>
            <person name="Zhang T."/>
            <person name="Zhou Y."/>
            <person name="Zhang J."/>
            <person name="Lin C."/>
            <person name="Li X."/>
            <person name="Xing L."/>
            <person name="Huo D."/>
            <person name="Sun M."/>
            <person name="Wang L."/>
            <person name="Mercier A."/>
            <person name="Li F."/>
            <person name="Yang H."/>
            <person name="Xiang J."/>
        </authorList>
    </citation>
    <scope>NUCLEOTIDE SEQUENCE [LARGE SCALE GENOMIC DNA]</scope>
    <source>
        <strain evidence="2">Shaxun</strain>
        <tissue evidence="2">Muscle</tissue>
    </source>
</reference>
<feature type="chain" id="PRO_5013715052" evidence="1">
    <location>
        <begin position="16"/>
        <end position="154"/>
    </location>
</feature>
<sequence length="154" mass="17138">MKFLVFFALIACACAHLCLISPPQRGSMMGLNKAGSDDCFLVKPACGERPANSHRLQLEAGANFTVTFQKNLDHWLKKTPGHFLVSLVDEKVETRLAMIPDKGEPNLTLYSKNVTMPSAPLHKPLTLQVIYVTMNHDAPPMFYQCSDIELYASK</sequence>
<dbReference type="OrthoDB" id="10022075at2759"/>
<proteinExistence type="predicted"/>
<comment type="caution">
    <text evidence="2">The sequence shown here is derived from an EMBL/GenBank/DDBJ whole genome shotgun (WGS) entry which is preliminary data.</text>
</comment>
<organism evidence="2 3">
    <name type="scientific">Stichopus japonicus</name>
    <name type="common">Sea cucumber</name>
    <dbReference type="NCBI Taxonomy" id="307972"/>
    <lineage>
        <taxon>Eukaryota</taxon>
        <taxon>Metazoa</taxon>
        <taxon>Echinodermata</taxon>
        <taxon>Eleutherozoa</taxon>
        <taxon>Echinozoa</taxon>
        <taxon>Holothuroidea</taxon>
        <taxon>Aspidochirotacea</taxon>
        <taxon>Aspidochirotida</taxon>
        <taxon>Stichopodidae</taxon>
        <taxon>Apostichopus</taxon>
    </lineage>
</organism>
<keyword evidence="3" id="KW-1185">Reference proteome</keyword>
<name>A0A2G8K0X4_STIJA</name>
<evidence type="ECO:0000313" key="3">
    <source>
        <dbReference type="Proteomes" id="UP000230750"/>
    </source>
</evidence>
<evidence type="ECO:0000256" key="1">
    <source>
        <dbReference type="SAM" id="SignalP"/>
    </source>
</evidence>
<dbReference type="Proteomes" id="UP000230750">
    <property type="component" value="Unassembled WGS sequence"/>
</dbReference>
<dbReference type="AlphaFoldDB" id="A0A2G8K0X4"/>
<gene>
    <name evidence="2" type="ORF">BSL78_21540</name>
</gene>
<feature type="signal peptide" evidence="1">
    <location>
        <begin position="1"/>
        <end position="15"/>
    </location>
</feature>
<dbReference type="PANTHER" id="PTHR37916">
    <property type="entry name" value="CHITIN-BINDING TYPE-4 DOMAIN-CONTAINING PROTEIN"/>
    <property type="match status" value="1"/>
</dbReference>
<dbReference type="EMBL" id="MRZV01001004">
    <property type="protein sequence ID" value="PIK41605.1"/>
    <property type="molecule type" value="Genomic_DNA"/>
</dbReference>
<accession>A0A2G8K0X4</accession>
<protein>
    <submittedName>
        <fullName evidence="2">Uncharacterized protein</fullName>
    </submittedName>
</protein>
<dbReference type="PANTHER" id="PTHR37916:SF1">
    <property type="entry name" value="COPPER ACQUISITION FACTOR BIM1-LIKE DOMAIN-CONTAINING PROTEIN"/>
    <property type="match status" value="1"/>
</dbReference>